<keyword evidence="5 9" id="KW-0812">Transmembrane</keyword>
<keyword evidence="3 9" id="KW-1003">Cell membrane</keyword>
<organism evidence="11 12">
    <name type="scientific">Inhella gelatinilytica</name>
    <dbReference type="NCBI Taxonomy" id="2795030"/>
    <lineage>
        <taxon>Bacteria</taxon>
        <taxon>Pseudomonadati</taxon>
        <taxon>Pseudomonadota</taxon>
        <taxon>Betaproteobacteria</taxon>
        <taxon>Burkholderiales</taxon>
        <taxon>Sphaerotilaceae</taxon>
        <taxon>Inhella</taxon>
    </lineage>
</organism>
<dbReference type="GO" id="GO:0005886">
    <property type="term" value="C:plasma membrane"/>
    <property type="evidence" value="ECO:0007669"/>
    <property type="project" value="UniProtKB-SubCell"/>
</dbReference>
<dbReference type="InterPro" id="IPR003010">
    <property type="entry name" value="C-N_Hydrolase"/>
</dbReference>
<keyword evidence="8 9" id="KW-0012">Acyltransferase</keyword>
<evidence type="ECO:0000256" key="4">
    <source>
        <dbReference type="ARBA" id="ARBA00022679"/>
    </source>
</evidence>
<reference evidence="11" key="1">
    <citation type="submission" date="2020-12" db="EMBL/GenBank/DDBJ databases">
        <title>The genome sequence of Inhella sp. 4Y17.</title>
        <authorList>
            <person name="Liu Y."/>
        </authorList>
    </citation>
    <scope>NUCLEOTIDE SEQUENCE</scope>
    <source>
        <strain evidence="11">4Y10</strain>
    </source>
</reference>
<evidence type="ECO:0000256" key="3">
    <source>
        <dbReference type="ARBA" id="ARBA00022475"/>
    </source>
</evidence>
<dbReference type="InterPro" id="IPR004563">
    <property type="entry name" value="Apolipo_AcylTrfase"/>
</dbReference>
<dbReference type="CDD" id="cd07571">
    <property type="entry name" value="ALP_N-acyl_transferase"/>
    <property type="match status" value="1"/>
</dbReference>
<dbReference type="Gene3D" id="3.60.110.10">
    <property type="entry name" value="Carbon-nitrogen hydrolase"/>
    <property type="match status" value="1"/>
</dbReference>
<dbReference type="EMBL" id="JAEDAL010000001">
    <property type="protein sequence ID" value="MBH9551291.1"/>
    <property type="molecule type" value="Genomic_DNA"/>
</dbReference>
<evidence type="ECO:0000256" key="5">
    <source>
        <dbReference type="ARBA" id="ARBA00022692"/>
    </source>
</evidence>
<evidence type="ECO:0000313" key="12">
    <source>
        <dbReference type="Proteomes" id="UP000620139"/>
    </source>
</evidence>
<dbReference type="RefSeq" id="WP_198098912.1">
    <property type="nucleotide sequence ID" value="NZ_JAEDAL010000001.1"/>
</dbReference>
<comment type="subcellular location">
    <subcellularLocation>
        <location evidence="1 9">Cell membrane</location>
        <topology evidence="1 9">Multi-pass membrane protein</topology>
    </subcellularLocation>
</comment>
<dbReference type="Pfam" id="PF00795">
    <property type="entry name" value="CN_hydrolase"/>
    <property type="match status" value="1"/>
</dbReference>
<evidence type="ECO:0000256" key="8">
    <source>
        <dbReference type="ARBA" id="ARBA00023315"/>
    </source>
</evidence>
<dbReference type="EC" id="2.3.1.269" evidence="9"/>
<comment type="caution">
    <text evidence="11">The sequence shown here is derived from an EMBL/GenBank/DDBJ whole genome shotgun (WGS) entry which is preliminary data.</text>
</comment>
<name>A0A931ITL9_9BURK</name>
<dbReference type="InterPro" id="IPR045378">
    <property type="entry name" value="LNT_N"/>
</dbReference>
<keyword evidence="6 9" id="KW-1133">Transmembrane helix</keyword>
<dbReference type="Proteomes" id="UP000620139">
    <property type="component" value="Unassembled WGS sequence"/>
</dbReference>
<feature type="transmembrane region" description="Helical" evidence="9">
    <location>
        <begin position="182"/>
        <end position="199"/>
    </location>
</feature>
<protein>
    <recommendedName>
        <fullName evidence="9">Apolipoprotein N-acyltransferase</fullName>
        <shortName evidence="9">ALP N-acyltransferase</shortName>
        <ecNumber evidence="9">2.3.1.269</ecNumber>
    </recommendedName>
</protein>
<dbReference type="GO" id="GO:0042158">
    <property type="term" value="P:lipoprotein biosynthetic process"/>
    <property type="evidence" value="ECO:0007669"/>
    <property type="project" value="UniProtKB-UniRule"/>
</dbReference>
<feature type="transmembrane region" description="Helical" evidence="9">
    <location>
        <begin position="154"/>
        <end position="175"/>
    </location>
</feature>
<evidence type="ECO:0000259" key="10">
    <source>
        <dbReference type="PROSITE" id="PS50263"/>
    </source>
</evidence>
<evidence type="ECO:0000256" key="2">
    <source>
        <dbReference type="ARBA" id="ARBA00010065"/>
    </source>
</evidence>
<keyword evidence="7 9" id="KW-0472">Membrane</keyword>
<feature type="transmembrane region" description="Helical" evidence="9">
    <location>
        <begin position="16"/>
        <end position="35"/>
    </location>
</feature>
<proteinExistence type="inferred from homology"/>
<comment type="pathway">
    <text evidence="9">Protein modification; lipoprotein biosynthesis (N-acyl transfer).</text>
</comment>
<dbReference type="AlphaFoldDB" id="A0A931ITL9"/>
<comment type="similarity">
    <text evidence="2 9">Belongs to the CN hydrolase family. Apolipoprotein N-acyltransferase subfamily.</text>
</comment>
<sequence length="497" mass="54451">MALIAGGGQVLAFAPWGWWFVQPAALLALLLSLPPKASADGRPIRTAAWQGFWFGLGWFGSGLWWLYISLHDFGGLPPPLAGLALLGLFAFLALYPAGALALWVGLRPRLKPRWAAISFASCWLLGELARATWWTGFPWIATGYAHTAGLWSVWAPWIGVYGIGFLAAWMAAAGLDVRDRRWGLALWPLAVAVGGWGLPQEFTESQGTVSLTLLQPNVAQAQKFDPVWMDRQFDALLLQIEAAPTGVVITPESVLPVPLSLMTPEQQDRVARASQGRALLLGSFRGSYAEGWVNSLLGFQEGQAVYAYGKRHLLPFGEFIPPGFGWFVRALNIPMDDQETGRHQQPWVVGGQRLRPLICYEDLFGEDVVASALDGPDAATIWVNASNLAWFGPRVIQDQHLQFSQMRALEFQRPIVRSTNTGATAWVDHRGVIRARLPAEVSGQLSVTPEGRLGVTPYARWLATLGLAPLWAVALLPLGGVWRRRAKNPPGRPVARP</sequence>
<evidence type="ECO:0000256" key="9">
    <source>
        <dbReference type="HAMAP-Rule" id="MF_01148"/>
    </source>
</evidence>
<feature type="transmembrane region" description="Helical" evidence="9">
    <location>
        <begin position="47"/>
        <end position="68"/>
    </location>
</feature>
<dbReference type="HAMAP" id="MF_01148">
    <property type="entry name" value="Lnt"/>
    <property type="match status" value="1"/>
</dbReference>
<dbReference type="InterPro" id="IPR036526">
    <property type="entry name" value="C-N_Hydrolase_sf"/>
</dbReference>
<keyword evidence="4 9" id="KW-0808">Transferase</keyword>
<dbReference type="Pfam" id="PF20154">
    <property type="entry name" value="LNT_N"/>
    <property type="match status" value="1"/>
</dbReference>
<dbReference type="NCBIfam" id="TIGR00546">
    <property type="entry name" value="lnt"/>
    <property type="match status" value="1"/>
</dbReference>
<dbReference type="PROSITE" id="PS50263">
    <property type="entry name" value="CN_HYDROLASE"/>
    <property type="match status" value="1"/>
</dbReference>
<dbReference type="PANTHER" id="PTHR38686:SF1">
    <property type="entry name" value="APOLIPOPROTEIN N-ACYLTRANSFERASE"/>
    <property type="match status" value="1"/>
</dbReference>
<feature type="domain" description="CN hydrolase" evidence="10">
    <location>
        <begin position="214"/>
        <end position="451"/>
    </location>
</feature>
<evidence type="ECO:0000256" key="7">
    <source>
        <dbReference type="ARBA" id="ARBA00023136"/>
    </source>
</evidence>
<dbReference type="PANTHER" id="PTHR38686">
    <property type="entry name" value="APOLIPOPROTEIN N-ACYLTRANSFERASE"/>
    <property type="match status" value="1"/>
</dbReference>
<dbReference type="GO" id="GO:0016410">
    <property type="term" value="F:N-acyltransferase activity"/>
    <property type="evidence" value="ECO:0007669"/>
    <property type="project" value="UniProtKB-UniRule"/>
</dbReference>
<comment type="function">
    <text evidence="9">Catalyzes the phospholipid dependent N-acylation of the N-terminal cysteine of apolipoprotein, the last step in lipoprotein maturation.</text>
</comment>
<evidence type="ECO:0000313" key="11">
    <source>
        <dbReference type="EMBL" id="MBH9551291.1"/>
    </source>
</evidence>
<dbReference type="SUPFAM" id="SSF56317">
    <property type="entry name" value="Carbon-nitrogen hydrolase"/>
    <property type="match status" value="1"/>
</dbReference>
<evidence type="ECO:0000256" key="6">
    <source>
        <dbReference type="ARBA" id="ARBA00022989"/>
    </source>
</evidence>
<evidence type="ECO:0000256" key="1">
    <source>
        <dbReference type="ARBA" id="ARBA00004651"/>
    </source>
</evidence>
<feature type="transmembrane region" description="Helical" evidence="9">
    <location>
        <begin position="114"/>
        <end position="134"/>
    </location>
</feature>
<feature type="transmembrane region" description="Helical" evidence="9">
    <location>
        <begin position="461"/>
        <end position="482"/>
    </location>
</feature>
<comment type="catalytic activity">
    <reaction evidence="9">
        <text>N-terminal S-1,2-diacyl-sn-glyceryl-L-cysteinyl-[lipoprotein] + a glycerophospholipid = N-acyl-S-1,2-diacyl-sn-glyceryl-L-cysteinyl-[lipoprotein] + a 2-acyl-sn-glycero-3-phospholipid + H(+)</text>
        <dbReference type="Rhea" id="RHEA:48228"/>
        <dbReference type="Rhea" id="RHEA-COMP:14681"/>
        <dbReference type="Rhea" id="RHEA-COMP:14684"/>
        <dbReference type="ChEBI" id="CHEBI:15378"/>
        <dbReference type="ChEBI" id="CHEBI:136912"/>
        <dbReference type="ChEBI" id="CHEBI:140656"/>
        <dbReference type="ChEBI" id="CHEBI:140657"/>
        <dbReference type="ChEBI" id="CHEBI:140660"/>
        <dbReference type="EC" id="2.3.1.269"/>
    </reaction>
</comment>
<gene>
    <name evidence="9 11" type="primary">lnt</name>
    <name evidence="11" type="ORF">I7X43_00395</name>
</gene>
<accession>A0A931ITL9</accession>
<feature type="transmembrane region" description="Helical" evidence="9">
    <location>
        <begin position="80"/>
        <end position="102"/>
    </location>
</feature>
<keyword evidence="12" id="KW-1185">Reference proteome</keyword>